<comment type="caution">
    <text evidence="1">The sequence shown here is derived from an EMBL/GenBank/DDBJ whole genome shotgun (WGS) entry which is preliminary data.</text>
</comment>
<evidence type="ECO:0000313" key="2">
    <source>
        <dbReference type="Proteomes" id="UP000285961"/>
    </source>
</evidence>
<dbReference type="EMBL" id="QZKI01000121">
    <property type="protein sequence ID" value="RJP65942.1"/>
    <property type="molecule type" value="Genomic_DNA"/>
</dbReference>
<proteinExistence type="predicted"/>
<accession>A0A419ERG4</accession>
<reference evidence="1 2" key="1">
    <citation type="journal article" date="2017" name="ISME J.">
        <title>Energy and carbon metabolisms in a deep terrestrial subsurface fluid microbial community.</title>
        <authorList>
            <person name="Momper L."/>
            <person name="Jungbluth S.P."/>
            <person name="Lee M.D."/>
            <person name="Amend J.P."/>
        </authorList>
    </citation>
    <scope>NUCLEOTIDE SEQUENCE [LARGE SCALE GENOMIC DNA]</scope>
    <source>
        <strain evidence="1">SURF_17</strain>
    </source>
</reference>
<organism evidence="1 2">
    <name type="scientific">Candidatus Abyssobacteria bacterium SURF_17</name>
    <dbReference type="NCBI Taxonomy" id="2093361"/>
    <lineage>
        <taxon>Bacteria</taxon>
        <taxon>Pseudomonadati</taxon>
        <taxon>Candidatus Hydrogenedentota</taxon>
        <taxon>Candidatus Abyssobacteria</taxon>
    </lineage>
</organism>
<protein>
    <submittedName>
        <fullName evidence="1">Uncharacterized protein</fullName>
    </submittedName>
</protein>
<gene>
    <name evidence="1" type="ORF">C4532_17100</name>
</gene>
<name>A0A419ERG4_9BACT</name>
<dbReference type="AlphaFoldDB" id="A0A419ERG4"/>
<evidence type="ECO:0000313" key="1">
    <source>
        <dbReference type="EMBL" id="RJP65942.1"/>
    </source>
</evidence>
<sequence>MKRYRIFNCDFDSRALILAEEQEWTSEIREQWQDSISKIKEGLIAEFGVNNATIKIGNFIDLGPAPFSVVSFHNKFFAQIRYAFTIGAYYPALTGACCLGERILNHLILGLRDDYKKTAEYKKVYRKDSIDNWDLAIKTLESWEILLPDVVGWFRELKGFRDRMIHFTLDTDKDDRQLSLSVIKKLAQIIDGQFPGSQFAVLRAPWFIEGIPGESYIKKSWENNPFVKRIYLPNCRLVGFQHKVVQLLPKLIVNDDFPYKAEKISDSEFAELRNSVIS</sequence>
<dbReference type="Proteomes" id="UP000285961">
    <property type="component" value="Unassembled WGS sequence"/>
</dbReference>